<organism evidence="1 2">
    <name type="scientific">Bradyrhizobium iriomotense</name>
    <dbReference type="NCBI Taxonomy" id="441950"/>
    <lineage>
        <taxon>Bacteria</taxon>
        <taxon>Pseudomonadati</taxon>
        <taxon>Pseudomonadota</taxon>
        <taxon>Alphaproteobacteria</taxon>
        <taxon>Hyphomicrobiales</taxon>
        <taxon>Nitrobacteraceae</taxon>
        <taxon>Bradyrhizobium</taxon>
    </lineage>
</organism>
<proteinExistence type="predicted"/>
<protein>
    <recommendedName>
        <fullName evidence="3">GNAT family N-acetyltransferase</fullName>
    </recommendedName>
</protein>
<accession>A0ABQ6BCI2</accession>
<dbReference type="RefSeq" id="WP_284273201.1">
    <property type="nucleotide sequence ID" value="NZ_BSOW01000033.1"/>
</dbReference>
<name>A0ABQ6BCI2_9BRAD</name>
<comment type="caution">
    <text evidence="1">The sequence shown here is derived from an EMBL/GenBank/DDBJ whole genome shotgun (WGS) entry which is preliminary data.</text>
</comment>
<evidence type="ECO:0000313" key="1">
    <source>
        <dbReference type="EMBL" id="GLR90351.1"/>
    </source>
</evidence>
<evidence type="ECO:0008006" key="3">
    <source>
        <dbReference type="Google" id="ProtNLM"/>
    </source>
</evidence>
<keyword evidence="2" id="KW-1185">Reference proteome</keyword>
<dbReference type="EMBL" id="BSOW01000033">
    <property type="protein sequence ID" value="GLR90351.1"/>
    <property type="molecule type" value="Genomic_DNA"/>
</dbReference>
<sequence length="220" mass="24566">MSSLIGTVKLRETATNAGVVAEVYDGVDQSHLANWQTKWKPIIEATRLRLEQQGAKSALPQSSHWEWDKKAAHFQNLLAYRMFVVVCQGDTQGLMAVATDPRHRTRVADDKGRTGLGLAYVDYLESAPWNRPEHVAQPRFRGVGSILIATAVQLSLDESFKGRVGLHSLPQSEDFYRTNIGMADLGPDNTYANFPLRYFEMTEIAARAFIQGGKNEIESQ</sequence>
<dbReference type="Proteomes" id="UP001156905">
    <property type="component" value="Unassembled WGS sequence"/>
</dbReference>
<reference evidence="2" key="1">
    <citation type="journal article" date="2019" name="Int. J. Syst. Evol. Microbiol.">
        <title>The Global Catalogue of Microorganisms (GCM) 10K type strain sequencing project: providing services to taxonomists for standard genome sequencing and annotation.</title>
        <authorList>
            <consortium name="The Broad Institute Genomics Platform"/>
            <consortium name="The Broad Institute Genome Sequencing Center for Infectious Disease"/>
            <person name="Wu L."/>
            <person name="Ma J."/>
        </authorList>
    </citation>
    <scope>NUCLEOTIDE SEQUENCE [LARGE SCALE GENOMIC DNA]</scope>
    <source>
        <strain evidence="2">NBRC 102520</strain>
    </source>
</reference>
<evidence type="ECO:0000313" key="2">
    <source>
        <dbReference type="Proteomes" id="UP001156905"/>
    </source>
</evidence>
<gene>
    <name evidence="1" type="ORF">GCM10007857_70660</name>
</gene>